<feature type="region of interest" description="Disordered" evidence="2">
    <location>
        <begin position="149"/>
        <end position="173"/>
    </location>
</feature>
<dbReference type="PANTHER" id="PTHR31434:SF2">
    <property type="entry name" value="S PHASE CYCLIN A-ASSOCIATED PROTEIN IN THE ENDOPLASMIC RETICULUM"/>
    <property type="match status" value="1"/>
</dbReference>
<feature type="coiled-coil region" evidence="1">
    <location>
        <begin position="788"/>
        <end position="815"/>
    </location>
</feature>
<feature type="domain" description="S phase cyclin A-associated protein in the endoplasmic reticulum N-terminal" evidence="3">
    <location>
        <begin position="502"/>
        <end position="576"/>
    </location>
</feature>
<feature type="region of interest" description="Disordered" evidence="2">
    <location>
        <begin position="110"/>
        <end position="130"/>
    </location>
</feature>
<sequence length="1843" mass="202600">MGTPEFFIMEEKTTGSDVILEPLVVPEFVILSESSPVQEADLGLQRRFDLAFGEVKYFKPDLVVSKPSAPSLDISVRSESAIPKRCNCTQSHEESCKNCSFPEMLGSEQSQVTASSLNSSGGNGLTASEGDESCIPAISVAENVIDKILPGEDGRNIPTPDTPGCGGSTSSSEMKEVGLAMNDDSTYLSTSLDSSNLATPTGESREIPKSSLTKEKSLTEDLTETLNHNEGGVSKSMIVAVNSKRKFQHLSNSEFCSNSGSPKSREMSGAQLRIFVDGDERDVTNDAAEERRKSLINAAIAADLPKFKWGDLDMEDLENMQAVSKNGANVDSRSLVAYKEFHEDVRLDAGFDSQESASPGVEQELRGLEFSGGIKEQRSVCPVGQQIDFPGFVVPLADLQEEVAVAAPVQTSTQKMNPADLKESVEGAFQDVEVYNSDTPGLGERVSAAEVPELNEQALKDGIRNVEESSDNAMALVPVTDEASCENYIPDSAGGAEAGEGKERFRQRLWCYLFENMNRAIDELYFLCELESDVEQIKEALLVLDEAGLDFKDLKARVEGFDRVNKGPGLPRPASAASTSSSVSSKGDPQQRRPHAIAWEVRRMACSQEQADLLSSSLEAFKRVHGSLQFGSSQDRRQAYTSENLSSARATASPKQKESLRRKGSSISDSELLTNRSIDSASKRSAPSTSIDRFMSPTASSEQRASSREKQLSVEKGAKTALEAWKEKRNWEDILSTPLSRSSRVSRSPGPGRKSTERVRVLHDKLMSPERKKRSPLETKKEVDGKQARATRIRMELENEKVQRLQKTTEKLTRVSEWQAVRSNKLRGGMHARQQRGESRHEAHLAQIARRASDESSKVSEVRFITSLNEENKKLVLQQKLLDSESRRAERLQSLKLKQKEDIAKEEAAQERRRQLEAERLQRIAEVQRRKDEAKARREEERKAASAAREARAVEHVRKKEAWAKAQQEEAELLGQRLSERLRESSLRRKIYLEQIRERAMMDFDKQDKRSRETLSEFSGRTRDQGSPFGRRTSSREKSSPYQILENESERDTPLGRGPTGGKRQAGVGLISLVGDRDNVYLQVIKKRVKRIRQRLTSRKTEFNEPPSGIEGHGLGTATVAGGARSKIGRWMQELGRLQAMRKPGSLTSSGLIISEIIKYLEEREPELHAARQQGLVDYIATALPASHSSKPEASAFTVALLRLLMVVLSLPANRSYFIARNLLPPLIPMLSTALENFSTSDSVNNQGVLSPVTCSQTKEVPAFSSENQSASVLILKEESMSQEEKSEVMQAALEGLLWVVLAIIGHSCVDDHLIQMQEDLAELVVACEVLHKLKNLFALFDRPQMEGAAIPGPVLLGLRLLETLTGPRGKALTAAHEAPVNIVGRSPQPPPEAESGQEDAGAQKLDGVREECVNENSCVLGSFGASDETKVEKPEAKTNDLAAVSSTIPQMDEKNQKNLNRSTKFLLEAIEETGLVGLPSLLTAVLLQANPRATPEQAATALPSNFEEVATSVLRVLNNVARLDLSLVQNMLALPDLRMEFFHLVSFLLSHCTCKWKSTTDQVAALLMETLLLLGYAALLHPGNQAVLRWGKSPTILHKMCDLPFAFFSDPKLTPILIGTLLSVCYGSERNREVVQQELSMDLLLGFLKNLKQPPIPAPAPDMRSEDDETSVKSKPKSASEPESAPTTARGRTRHKSLSDAFFPSPKKPNRLLTKSSLNLSSSMSMVSSDGDSISKEFKSGNSSFRNMSGRVAPITESQTAAKRSKGAASGFPSPSLSIRSMNLSQTQTTPVTNVASQDVSALSSTSPAVLSLRNRFPQNLWSYAEDFFSTSPCVENVLNST</sequence>
<evidence type="ECO:0000256" key="2">
    <source>
        <dbReference type="SAM" id="MobiDB-lite"/>
    </source>
</evidence>
<protein>
    <recommendedName>
        <fullName evidence="3">S phase cyclin A-associated protein in the endoplasmic reticulum N-terminal domain-containing protein</fullName>
    </recommendedName>
</protein>
<dbReference type="Gramene" id="Pp3c11_9170V3.3">
    <property type="protein sequence ID" value="Pp3c11_9170V3.3"/>
    <property type="gene ID" value="Pp3c11_9170"/>
</dbReference>
<evidence type="ECO:0000259" key="3">
    <source>
        <dbReference type="Pfam" id="PF16501"/>
    </source>
</evidence>
<feature type="region of interest" description="Disordered" evidence="2">
    <location>
        <begin position="1382"/>
        <end position="1404"/>
    </location>
</feature>
<dbReference type="EMBL" id="ABEU02000011">
    <property type="status" value="NOT_ANNOTATED_CDS"/>
    <property type="molecule type" value="Genomic_DNA"/>
</dbReference>
<dbReference type="InterPro" id="IPR032446">
    <property type="entry name" value="SCAPER_N"/>
</dbReference>
<feature type="compositionally biased region" description="Polar residues" evidence="2">
    <location>
        <begin position="665"/>
        <end position="704"/>
    </location>
</feature>
<accession>A0A7I4ADC6</accession>
<feature type="compositionally biased region" description="Basic and acidic residues" evidence="2">
    <location>
        <begin position="754"/>
        <end position="788"/>
    </location>
</feature>
<feature type="region of interest" description="Disordered" evidence="2">
    <location>
        <begin position="1656"/>
        <end position="1714"/>
    </location>
</feature>
<dbReference type="Gramene" id="Pp3c11_9170V3.4">
    <property type="protein sequence ID" value="Pp3c11_9170V3.4"/>
    <property type="gene ID" value="Pp3c11_9170"/>
</dbReference>
<feature type="compositionally biased region" description="Low complexity" evidence="2">
    <location>
        <begin position="740"/>
        <end position="753"/>
    </location>
</feature>
<dbReference type="PANTHER" id="PTHR31434">
    <property type="entry name" value="S PHASE CYCLIN A-ASSOCIATED PROTEIN IN THE ENDOPLASMIC RETICULUM"/>
    <property type="match status" value="1"/>
</dbReference>
<dbReference type="Pfam" id="PF16501">
    <property type="entry name" value="SCAPER_N"/>
    <property type="match status" value="1"/>
</dbReference>
<feature type="compositionally biased region" description="Basic and acidic residues" evidence="2">
    <location>
        <begin position="203"/>
        <end position="216"/>
    </location>
</feature>
<feature type="region of interest" description="Disordered" evidence="2">
    <location>
        <begin position="739"/>
        <end position="788"/>
    </location>
</feature>
<reference evidence="4 5" key="2">
    <citation type="journal article" date="2018" name="Plant J.">
        <title>The Physcomitrella patens chromosome-scale assembly reveals moss genome structure and evolution.</title>
        <authorList>
            <person name="Lang D."/>
            <person name="Ullrich K.K."/>
            <person name="Murat F."/>
            <person name="Fuchs J."/>
            <person name="Jenkins J."/>
            <person name="Haas F.B."/>
            <person name="Piednoel M."/>
            <person name="Gundlach H."/>
            <person name="Van Bel M."/>
            <person name="Meyberg R."/>
            <person name="Vives C."/>
            <person name="Morata J."/>
            <person name="Symeonidi A."/>
            <person name="Hiss M."/>
            <person name="Muchero W."/>
            <person name="Kamisugi Y."/>
            <person name="Saleh O."/>
            <person name="Blanc G."/>
            <person name="Decker E.L."/>
            <person name="van Gessel N."/>
            <person name="Grimwood J."/>
            <person name="Hayes R.D."/>
            <person name="Graham S.W."/>
            <person name="Gunter L.E."/>
            <person name="McDaniel S.F."/>
            <person name="Hoernstein S.N.W."/>
            <person name="Larsson A."/>
            <person name="Li F.W."/>
            <person name="Perroud P.F."/>
            <person name="Phillips J."/>
            <person name="Ranjan P."/>
            <person name="Rokshar D.S."/>
            <person name="Rothfels C.J."/>
            <person name="Schneider L."/>
            <person name="Shu S."/>
            <person name="Stevenson D.W."/>
            <person name="Thummler F."/>
            <person name="Tillich M."/>
            <person name="Villarreal Aguilar J.C."/>
            <person name="Widiez T."/>
            <person name="Wong G.K."/>
            <person name="Wymore A."/>
            <person name="Zhang Y."/>
            <person name="Zimmer A.D."/>
            <person name="Quatrano R.S."/>
            <person name="Mayer K.F.X."/>
            <person name="Goodstein D."/>
            <person name="Casacuberta J.M."/>
            <person name="Vandepoele K."/>
            <person name="Reski R."/>
            <person name="Cuming A.C."/>
            <person name="Tuskan G.A."/>
            <person name="Maumus F."/>
            <person name="Salse J."/>
            <person name="Schmutz J."/>
            <person name="Rensing S.A."/>
        </authorList>
    </citation>
    <scope>NUCLEOTIDE SEQUENCE [LARGE SCALE GENOMIC DNA]</scope>
    <source>
        <strain evidence="4 5">cv. Gransden 2004</strain>
    </source>
</reference>
<feature type="compositionally biased region" description="Low complexity" evidence="2">
    <location>
        <begin position="113"/>
        <end position="128"/>
    </location>
</feature>
<feature type="compositionally biased region" description="Low complexity" evidence="2">
    <location>
        <begin position="574"/>
        <end position="585"/>
    </location>
</feature>
<gene>
    <name evidence="4" type="primary">LOC112288788</name>
</gene>
<feature type="compositionally biased region" description="Low complexity" evidence="2">
    <location>
        <begin position="1678"/>
        <end position="1687"/>
    </location>
</feature>
<dbReference type="EnsemblPlants" id="Pp3c11_9170V3.4">
    <property type="protein sequence ID" value="Pp3c11_9170V3.4"/>
    <property type="gene ID" value="Pp3c11_9170"/>
</dbReference>
<feature type="region of interest" description="Disordered" evidence="2">
    <location>
        <begin position="632"/>
        <end position="716"/>
    </location>
</feature>
<reference evidence="4" key="3">
    <citation type="submission" date="2020-12" db="UniProtKB">
        <authorList>
            <consortium name="EnsemblPlants"/>
        </authorList>
    </citation>
    <scope>IDENTIFICATION</scope>
</reference>
<organism evidence="4 5">
    <name type="scientific">Physcomitrium patens</name>
    <name type="common">Spreading-leaved earth moss</name>
    <name type="synonym">Physcomitrella patens</name>
    <dbReference type="NCBI Taxonomy" id="3218"/>
    <lineage>
        <taxon>Eukaryota</taxon>
        <taxon>Viridiplantae</taxon>
        <taxon>Streptophyta</taxon>
        <taxon>Embryophyta</taxon>
        <taxon>Bryophyta</taxon>
        <taxon>Bryophytina</taxon>
        <taxon>Bryopsida</taxon>
        <taxon>Funariidae</taxon>
        <taxon>Funariales</taxon>
        <taxon>Funariaceae</taxon>
        <taxon>Physcomitrium</taxon>
    </lineage>
</organism>
<reference evidence="4 5" key="1">
    <citation type="journal article" date="2008" name="Science">
        <title>The Physcomitrella genome reveals evolutionary insights into the conquest of land by plants.</title>
        <authorList>
            <person name="Rensing S."/>
            <person name="Lang D."/>
            <person name="Zimmer A."/>
            <person name="Terry A."/>
            <person name="Salamov A."/>
            <person name="Shapiro H."/>
            <person name="Nishiyama T."/>
            <person name="Perroud P.-F."/>
            <person name="Lindquist E."/>
            <person name="Kamisugi Y."/>
            <person name="Tanahashi T."/>
            <person name="Sakakibara K."/>
            <person name="Fujita T."/>
            <person name="Oishi K."/>
            <person name="Shin-I T."/>
            <person name="Kuroki Y."/>
            <person name="Toyoda A."/>
            <person name="Suzuki Y."/>
            <person name="Hashimoto A."/>
            <person name="Yamaguchi K."/>
            <person name="Sugano A."/>
            <person name="Kohara Y."/>
            <person name="Fujiyama A."/>
            <person name="Anterola A."/>
            <person name="Aoki S."/>
            <person name="Ashton N."/>
            <person name="Barbazuk W.B."/>
            <person name="Barker E."/>
            <person name="Bennetzen J."/>
            <person name="Bezanilla M."/>
            <person name="Blankenship R."/>
            <person name="Cho S.H."/>
            <person name="Dutcher S."/>
            <person name="Estelle M."/>
            <person name="Fawcett J.A."/>
            <person name="Gundlach H."/>
            <person name="Hanada K."/>
            <person name="Heyl A."/>
            <person name="Hicks K.A."/>
            <person name="Hugh J."/>
            <person name="Lohr M."/>
            <person name="Mayer K."/>
            <person name="Melkozernov A."/>
            <person name="Murata T."/>
            <person name="Nelson D."/>
            <person name="Pils B."/>
            <person name="Prigge M."/>
            <person name="Reiss B."/>
            <person name="Renner T."/>
            <person name="Rombauts S."/>
            <person name="Rushton P."/>
            <person name="Sanderfoot A."/>
            <person name="Schween G."/>
            <person name="Shiu S.-H."/>
            <person name="Stueber K."/>
            <person name="Theodoulou F.L."/>
            <person name="Tu H."/>
            <person name="Van de Peer Y."/>
            <person name="Verrier P.J."/>
            <person name="Waters E."/>
            <person name="Wood A."/>
            <person name="Yang L."/>
            <person name="Cove D."/>
            <person name="Cuming A."/>
            <person name="Hasebe M."/>
            <person name="Lucas S."/>
            <person name="Mishler D.B."/>
            <person name="Reski R."/>
            <person name="Grigoriev I."/>
            <person name="Quatrano R.S."/>
            <person name="Boore J.L."/>
        </authorList>
    </citation>
    <scope>NUCLEOTIDE SEQUENCE [LARGE SCALE GENOMIC DNA]</scope>
    <source>
        <strain evidence="4 5">cv. Gransden 2004</strain>
    </source>
</reference>
<evidence type="ECO:0000313" key="5">
    <source>
        <dbReference type="Proteomes" id="UP000006727"/>
    </source>
</evidence>
<feature type="compositionally biased region" description="Polar residues" evidence="2">
    <location>
        <begin position="632"/>
        <end position="654"/>
    </location>
</feature>
<keyword evidence="1" id="KW-0175">Coiled coil</keyword>
<evidence type="ECO:0000313" key="4">
    <source>
        <dbReference type="EnsemblPlants" id="Pp3c11_9170V3.4"/>
    </source>
</evidence>
<feature type="region of interest" description="Disordered" evidence="2">
    <location>
        <begin position="927"/>
        <end position="952"/>
    </location>
</feature>
<feature type="compositionally biased region" description="Basic and acidic residues" evidence="2">
    <location>
        <begin position="1003"/>
        <end position="1024"/>
    </location>
</feature>
<dbReference type="EnsemblPlants" id="Pp3c11_9170V3.3">
    <property type="protein sequence ID" value="Pp3c11_9170V3.3"/>
    <property type="gene ID" value="Pp3c11_9170"/>
</dbReference>
<proteinExistence type="predicted"/>
<name>A0A7I4ADC6_PHYPA</name>
<feature type="region of interest" description="Disordered" evidence="2">
    <location>
        <begin position="190"/>
        <end position="216"/>
    </location>
</feature>
<dbReference type="Proteomes" id="UP000006727">
    <property type="component" value="Chromosome 11"/>
</dbReference>
<keyword evidence="5" id="KW-1185">Reference proteome</keyword>
<feature type="compositionally biased region" description="Basic and acidic residues" evidence="2">
    <location>
        <begin position="705"/>
        <end position="716"/>
    </location>
</feature>
<feature type="region of interest" description="Disordered" evidence="2">
    <location>
        <begin position="1003"/>
        <end position="1066"/>
    </location>
</feature>
<feature type="region of interest" description="Disordered" evidence="2">
    <location>
        <begin position="562"/>
        <end position="593"/>
    </location>
</feature>
<evidence type="ECO:0000256" key="1">
    <source>
        <dbReference type="SAM" id="Coils"/>
    </source>
</evidence>